<evidence type="ECO:0000313" key="1">
    <source>
        <dbReference type="EMBL" id="SDM81961.1"/>
    </source>
</evidence>
<proteinExistence type="predicted"/>
<organism evidence="1 2">
    <name type="scientific">Daejeonella rubra</name>
    <dbReference type="NCBI Taxonomy" id="990371"/>
    <lineage>
        <taxon>Bacteria</taxon>
        <taxon>Pseudomonadati</taxon>
        <taxon>Bacteroidota</taxon>
        <taxon>Sphingobacteriia</taxon>
        <taxon>Sphingobacteriales</taxon>
        <taxon>Sphingobacteriaceae</taxon>
        <taxon>Daejeonella</taxon>
    </lineage>
</organism>
<accession>A0A1G9WCM4</accession>
<keyword evidence="2" id="KW-1185">Reference proteome</keyword>
<protein>
    <recommendedName>
        <fullName evidence="3">DNA polymerase III psi subunit</fullName>
    </recommendedName>
</protein>
<reference evidence="2" key="1">
    <citation type="submission" date="2016-10" db="EMBL/GenBank/DDBJ databases">
        <authorList>
            <person name="Varghese N."/>
            <person name="Submissions S."/>
        </authorList>
    </citation>
    <scope>NUCLEOTIDE SEQUENCE [LARGE SCALE GENOMIC DNA]</scope>
    <source>
        <strain evidence="2">DSM 24536</strain>
    </source>
</reference>
<evidence type="ECO:0008006" key="3">
    <source>
        <dbReference type="Google" id="ProtNLM"/>
    </source>
</evidence>
<name>A0A1G9WCM4_9SPHI</name>
<dbReference type="EMBL" id="FNHH01000024">
    <property type="protein sequence ID" value="SDM81961.1"/>
    <property type="molecule type" value="Genomic_DNA"/>
</dbReference>
<dbReference type="Proteomes" id="UP000199226">
    <property type="component" value="Unassembled WGS sequence"/>
</dbReference>
<evidence type="ECO:0000313" key="2">
    <source>
        <dbReference type="Proteomes" id="UP000199226"/>
    </source>
</evidence>
<dbReference type="RefSeq" id="WP_090706034.1">
    <property type="nucleotide sequence ID" value="NZ_FNHH01000024.1"/>
</dbReference>
<dbReference type="STRING" id="990371.SAMN05421813_12453"/>
<gene>
    <name evidence="1" type="ORF">SAMN05421813_12453</name>
</gene>
<sequence>MSTLHTNEFNALKLLMTEDIYILDQKAEHPENSIKTEKPTEPDKAVQAERTMLPEIPAALPVPEPAEIKKAKEFTYLGENNKYFLILIDDTKNREISSLHKETLLKIMSAKGLELRDLAILNLDQFPDTTISEIKEFFSCSKLVLFGINPQRIALPGISSNKVENHANVKLFSTFSIDEMISDVTKKKEFWAIMKEF</sequence>
<dbReference type="OrthoDB" id="797407at2"/>
<dbReference type="AlphaFoldDB" id="A0A1G9WCM4"/>